<dbReference type="AlphaFoldDB" id="A0AAU7JUH3"/>
<accession>A0AAU7JUH3</accession>
<evidence type="ECO:0000256" key="1">
    <source>
        <dbReference type="SAM" id="Phobius"/>
    </source>
</evidence>
<feature type="transmembrane region" description="Helical" evidence="1">
    <location>
        <begin position="119"/>
        <end position="136"/>
    </location>
</feature>
<feature type="transmembrane region" description="Helical" evidence="1">
    <location>
        <begin position="63"/>
        <end position="85"/>
    </location>
</feature>
<keyword evidence="1" id="KW-0812">Transmembrane</keyword>
<protein>
    <recommendedName>
        <fullName evidence="3">Integral membrane protein</fullName>
    </recommendedName>
</protein>
<proteinExistence type="predicted"/>
<reference evidence="2" key="1">
    <citation type="submission" date="2024-05" db="EMBL/GenBank/DDBJ databases">
        <authorList>
            <person name="Kim S."/>
            <person name="Heo J."/>
            <person name="Choi H."/>
            <person name="Choi Y."/>
            <person name="Kwon S.-W."/>
            <person name="Kim Y."/>
        </authorList>
    </citation>
    <scope>NUCLEOTIDE SEQUENCE</scope>
    <source>
        <strain evidence="2">KACC 23699</strain>
    </source>
</reference>
<evidence type="ECO:0000313" key="2">
    <source>
        <dbReference type="EMBL" id="XBO43851.1"/>
    </source>
</evidence>
<keyword evidence="1" id="KW-1133">Transmembrane helix</keyword>
<keyword evidence="1" id="KW-0472">Membrane</keyword>
<dbReference type="EMBL" id="CP157483">
    <property type="protein sequence ID" value="XBO43851.1"/>
    <property type="molecule type" value="Genomic_DNA"/>
</dbReference>
<dbReference type="RefSeq" id="WP_406831295.1">
    <property type="nucleotide sequence ID" value="NZ_CP157483.1"/>
</dbReference>
<sequence>MHETRTRSASHPSRTVRWAWVCIGLVPVGLVGSIGVLLGLASLLGVDLAPARGTAHPSLAQGLLLVAAINVVALAAPTAAVVLAVRAQRAGQGTAPAATVVATVLLVMTILAFTLLVSTAGLVGAAVVAAVLVGTLRQPRATGPGH</sequence>
<feature type="transmembrane region" description="Helical" evidence="1">
    <location>
        <begin position="20"/>
        <end position="43"/>
    </location>
</feature>
<organism evidence="2">
    <name type="scientific">Pedococcus sp. KACC 23699</name>
    <dbReference type="NCBI Taxonomy" id="3149228"/>
    <lineage>
        <taxon>Bacteria</taxon>
        <taxon>Bacillati</taxon>
        <taxon>Actinomycetota</taxon>
        <taxon>Actinomycetes</taxon>
        <taxon>Micrococcales</taxon>
        <taxon>Intrasporangiaceae</taxon>
        <taxon>Pedococcus</taxon>
    </lineage>
</organism>
<gene>
    <name evidence="2" type="ORF">ABEG17_00535</name>
</gene>
<name>A0AAU7JUH3_9MICO</name>
<evidence type="ECO:0008006" key="3">
    <source>
        <dbReference type="Google" id="ProtNLM"/>
    </source>
</evidence>